<evidence type="ECO:0000313" key="2">
    <source>
        <dbReference type="Proteomes" id="UP000776651"/>
    </source>
</evidence>
<sequence>MNSLASARTICRFSSMKIKRYLITNQHMNPKNTANVGVPVVYPMVAPADAETRRELAVTIGLERKPGRSRGRRKVTSS</sequence>
<reference evidence="1 2" key="1">
    <citation type="submission" date="2021-08" db="EMBL/GenBank/DDBJ databases">
        <title>Comparative Genomics Analysis of the Genus Qipengyuania Reveals Extensive Genetic Diversity and Metabolic Versatility, Including the Description of Fifteen Novel Species.</title>
        <authorList>
            <person name="Liu Y."/>
        </authorList>
    </citation>
    <scope>NUCLEOTIDE SEQUENCE [LARGE SCALE GENOMIC DNA]</scope>
    <source>
        <strain evidence="1 2">GH25</strain>
    </source>
</reference>
<dbReference type="EMBL" id="JAIGNQ010000004">
    <property type="protein sequence ID" value="MBX7489832.1"/>
    <property type="molecule type" value="Genomic_DNA"/>
</dbReference>
<name>A0ABS7JKB8_9SPHN</name>
<accession>A0ABS7JKB8</accession>
<dbReference type="Proteomes" id="UP000776651">
    <property type="component" value="Unassembled WGS sequence"/>
</dbReference>
<comment type="caution">
    <text evidence="1">The sequence shown here is derived from an EMBL/GenBank/DDBJ whole genome shotgun (WGS) entry which is preliminary data.</text>
</comment>
<gene>
    <name evidence="1" type="ORF">K3177_15090</name>
</gene>
<organism evidence="1 2">
    <name type="scientific">Qipengyuania pacifica</name>
    <dbReference type="NCBI Taxonomy" id="2860199"/>
    <lineage>
        <taxon>Bacteria</taxon>
        <taxon>Pseudomonadati</taxon>
        <taxon>Pseudomonadota</taxon>
        <taxon>Alphaproteobacteria</taxon>
        <taxon>Sphingomonadales</taxon>
        <taxon>Erythrobacteraceae</taxon>
        <taxon>Qipengyuania</taxon>
    </lineage>
</organism>
<keyword evidence="2" id="KW-1185">Reference proteome</keyword>
<protein>
    <submittedName>
        <fullName evidence="1">Uncharacterized protein</fullName>
    </submittedName>
</protein>
<evidence type="ECO:0000313" key="1">
    <source>
        <dbReference type="EMBL" id="MBX7489832.1"/>
    </source>
</evidence>
<proteinExistence type="predicted"/>
<dbReference type="RefSeq" id="WP_221598900.1">
    <property type="nucleotide sequence ID" value="NZ_JAIGNQ010000004.1"/>
</dbReference>